<gene>
    <name evidence="1" type="ORF">SAMN05192568_104151</name>
</gene>
<dbReference type="OrthoDB" id="7999043at2"/>
<accession>A0A1I4SD38</accession>
<protein>
    <submittedName>
        <fullName evidence="1">Uncharacterized protein</fullName>
    </submittedName>
</protein>
<evidence type="ECO:0000313" key="2">
    <source>
        <dbReference type="Proteomes" id="UP000199048"/>
    </source>
</evidence>
<organism evidence="1 2">
    <name type="scientific">Methylobacterium pseudosasicola</name>
    <dbReference type="NCBI Taxonomy" id="582667"/>
    <lineage>
        <taxon>Bacteria</taxon>
        <taxon>Pseudomonadati</taxon>
        <taxon>Pseudomonadota</taxon>
        <taxon>Alphaproteobacteria</taxon>
        <taxon>Hyphomicrobiales</taxon>
        <taxon>Methylobacteriaceae</taxon>
        <taxon>Methylobacterium</taxon>
    </lineage>
</organism>
<sequence>MRLREIETRIVRLEQQRPSLTPGIHRYTDEELDGLIAIFRGATEGEAIAPDREAWAIALMRREGVLPCG</sequence>
<keyword evidence="2" id="KW-1185">Reference proteome</keyword>
<dbReference type="STRING" id="582667.SAMN05192568_104151"/>
<dbReference type="EMBL" id="FOTK01000041">
    <property type="protein sequence ID" value="SFM62231.1"/>
    <property type="molecule type" value="Genomic_DNA"/>
</dbReference>
<name>A0A1I4SD38_9HYPH</name>
<evidence type="ECO:0000313" key="1">
    <source>
        <dbReference type="EMBL" id="SFM62231.1"/>
    </source>
</evidence>
<reference evidence="2" key="1">
    <citation type="submission" date="2016-10" db="EMBL/GenBank/DDBJ databases">
        <authorList>
            <person name="Varghese N."/>
            <person name="Submissions S."/>
        </authorList>
    </citation>
    <scope>NUCLEOTIDE SEQUENCE [LARGE SCALE GENOMIC DNA]</scope>
    <source>
        <strain evidence="2">BL36</strain>
    </source>
</reference>
<dbReference type="RefSeq" id="WP_092045569.1">
    <property type="nucleotide sequence ID" value="NZ_FOTK01000041.1"/>
</dbReference>
<dbReference type="AlphaFoldDB" id="A0A1I4SD38"/>
<dbReference type="Proteomes" id="UP000199048">
    <property type="component" value="Unassembled WGS sequence"/>
</dbReference>
<proteinExistence type="predicted"/>